<sequence length="280" mass="31482">MNALDVSRNDWEQALAAGHSLALVVELGLLSSDARQTILAEHRLWPLLHQADMEHLRYEGPAMVELSGQPFSALQEQYERLAPNARHGWLSSRLDMLQLQQHLGDALACRDIDGDTLLIRSYAHNVLPVLHARQEQPWHAWLFGPIEHWWLPSAQGWQRFEGLAQGRVPAYQPIELDQALVEALCVDLHAQALVAELQQHAPQVFLSECHGERLNQVSQALSHAHEAGLSQQSDQSFYALYSLMSNQPLSQHPDWPSVVQRVELEGLALANVVAERNEQG</sequence>
<organism evidence="2">
    <name type="scientific">Ectopseudomonas oleovorans</name>
    <name type="common">Pseudomonas oleovorans</name>
    <dbReference type="NCBI Taxonomy" id="301"/>
    <lineage>
        <taxon>Bacteria</taxon>
        <taxon>Pseudomonadati</taxon>
        <taxon>Pseudomonadota</taxon>
        <taxon>Gammaproteobacteria</taxon>
        <taxon>Pseudomonadales</taxon>
        <taxon>Pseudomonadaceae</taxon>
        <taxon>Ectopseudomonas</taxon>
    </lineage>
</organism>
<protein>
    <recommendedName>
        <fullName evidence="1">DUF4123 domain-containing protein</fullName>
    </recommendedName>
</protein>
<name>A0A653BC91_ECTOL</name>
<reference evidence="2" key="1">
    <citation type="submission" date="2018-11" db="EMBL/GenBank/DDBJ databases">
        <authorList>
            <consortium name="Genoscope - CEA"/>
            <person name="William W."/>
        </authorList>
    </citation>
    <scope>NUCLEOTIDE SEQUENCE [LARGE SCALE GENOMIC DNA]</scope>
    <source>
        <strain evidence="2">T9AD</strain>
    </source>
</reference>
<gene>
    <name evidence="2" type="ORF">POT9AD_5236</name>
</gene>
<evidence type="ECO:0000313" key="2">
    <source>
        <dbReference type="EMBL" id="VDN66211.1"/>
    </source>
</evidence>
<dbReference type="Pfam" id="PF13503">
    <property type="entry name" value="DUF4123"/>
    <property type="match status" value="1"/>
</dbReference>
<feature type="domain" description="DUF4123" evidence="1">
    <location>
        <begin position="38"/>
        <end position="132"/>
    </location>
</feature>
<dbReference type="InterPro" id="IPR025391">
    <property type="entry name" value="DUF4123"/>
</dbReference>
<dbReference type="OrthoDB" id="6801318at2"/>
<dbReference type="AlphaFoldDB" id="A0A653BC91"/>
<proteinExistence type="predicted"/>
<accession>A0A653BC91</accession>
<dbReference type="EMBL" id="LR130779">
    <property type="protein sequence ID" value="VDN66211.1"/>
    <property type="molecule type" value="Genomic_DNA"/>
</dbReference>
<evidence type="ECO:0000259" key="1">
    <source>
        <dbReference type="Pfam" id="PF13503"/>
    </source>
</evidence>